<feature type="transmembrane region" description="Helical" evidence="8">
    <location>
        <begin position="176"/>
        <end position="195"/>
    </location>
</feature>
<evidence type="ECO:0000313" key="11">
    <source>
        <dbReference type="Proteomes" id="UP000321062"/>
    </source>
</evidence>
<keyword evidence="11" id="KW-1185">Reference proteome</keyword>
<dbReference type="PANTHER" id="PTHR43731">
    <property type="entry name" value="RHOMBOID PROTEASE"/>
    <property type="match status" value="1"/>
</dbReference>
<evidence type="ECO:0000256" key="3">
    <source>
        <dbReference type="ARBA" id="ARBA00022692"/>
    </source>
</evidence>
<keyword evidence="10" id="KW-0645">Protease</keyword>
<comment type="subcellular location">
    <subcellularLocation>
        <location evidence="1">Membrane</location>
        <topology evidence="1">Multi-pass membrane protein</topology>
    </subcellularLocation>
</comment>
<dbReference type="InterPro" id="IPR035952">
    <property type="entry name" value="Rhomboid-like_sf"/>
</dbReference>
<dbReference type="InterPro" id="IPR022764">
    <property type="entry name" value="Peptidase_S54_rhomboid_dom"/>
</dbReference>
<sequence>MPTGSRTCCGRPAAIPRRPGTPSEPARRSPRGHHAFSPGGARLMFLPIFDENPKRHIKYAVVTYTLIAINVLVFLITVALPRDAFETATIEFGMIPIVVRGLVAPPLAWLPAWANLETYAFLHIDWLHLLSNMLFLWIFGDNIEDAMGHVRYIFFYLACAALAALIYLAFNPMGNGPLIGASGAVAGVMGAYIVLFPHARVIVIARIWIPVPLPLPAFWMLGVWVLMQIFYLLIGSTEPVAWWAHLGGVVAGALLATILKRRDVPLWGGSLPR</sequence>
<keyword evidence="6 8" id="KW-0472">Membrane</keyword>
<comment type="similarity">
    <text evidence="2">Belongs to the peptidase S54 family.</text>
</comment>
<dbReference type="GO" id="GO:0016020">
    <property type="term" value="C:membrane"/>
    <property type="evidence" value="ECO:0007669"/>
    <property type="project" value="UniProtKB-SubCell"/>
</dbReference>
<proteinExistence type="inferred from homology"/>
<feature type="transmembrane region" description="Helical" evidence="8">
    <location>
        <begin position="120"/>
        <end position="140"/>
    </location>
</feature>
<keyword evidence="5 8" id="KW-1133">Transmembrane helix</keyword>
<keyword evidence="4" id="KW-0378">Hydrolase</keyword>
<dbReference type="OrthoDB" id="9813074at2"/>
<name>A0A5B9DSQ5_9HYPH</name>
<reference evidence="10 11" key="1">
    <citation type="journal article" date="2015" name="Int. J. Syst. Evol. Microbiol.">
        <title>Youhaiella tibetensis gen. nov., sp. nov., isolated from subsurface sediment.</title>
        <authorList>
            <person name="Wang Y.X."/>
            <person name="Huang F.Q."/>
            <person name="Nogi Y."/>
            <person name="Pang S.J."/>
            <person name="Wang P.K."/>
            <person name="Lv J."/>
        </authorList>
    </citation>
    <scope>NUCLEOTIDE SEQUENCE [LARGE SCALE GENOMIC DNA]</scope>
    <source>
        <strain evidence="11">fig4</strain>
    </source>
</reference>
<feature type="transmembrane region" description="Helical" evidence="8">
    <location>
        <begin position="152"/>
        <end position="170"/>
    </location>
</feature>
<evidence type="ECO:0000256" key="4">
    <source>
        <dbReference type="ARBA" id="ARBA00022801"/>
    </source>
</evidence>
<dbReference type="EMBL" id="CP041690">
    <property type="protein sequence ID" value="QEE22203.1"/>
    <property type="molecule type" value="Genomic_DNA"/>
</dbReference>
<evidence type="ECO:0000256" key="6">
    <source>
        <dbReference type="ARBA" id="ARBA00023136"/>
    </source>
</evidence>
<evidence type="ECO:0000256" key="1">
    <source>
        <dbReference type="ARBA" id="ARBA00004141"/>
    </source>
</evidence>
<evidence type="ECO:0000256" key="2">
    <source>
        <dbReference type="ARBA" id="ARBA00009045"/>
    </source>
</evidence>
<dbReference type="InterPro" id="IPR050925">
    <property type="entry name" value="Rhomboid_protease_S54"/>
</dbReference>
<dbReference type="Pfam" id="PF01694">
    <property type="entry name" value="Rhomboid"/>
    <property type="match status" value="1"/>
</dbReference>
<accession>A0A5B9DSQ5</accession>
<evidence type="ECO:0000256" key="5">
    <source>
        <dbReference type="ARBA" id="ARBA00022989"/>
    </source>
</evidence>
<dbReference type="Gene3D" id="1.20.1540.10">
    <property type="entry name" value="Rhomboid-like"/>
    <property type="match status" value="1"/>
</dbReference>
<evidence type="ECO:0000313" key="10">
    <source>
        <dbReference type="EMBL" id="QEE22203.1"/>
    </source>
</evidence>
<evidence type="ECO:0000256" key="8">
    <source>
        <dbReference type="SAM" id="Phobius"/>
    </source>
</evidence>
<feature type="transmembrane region" description="Helical" evidence="8">
    <location>
        <begin position="207"/>
        <end position="234"/>
    </location>
</feature>
<dbReference type="PANTHER" id="PTHR43731:SF14">
    <property type="entry name" value="PRESENILIN-ASSOCIATED RHOMBOID-LIKE PROTEIN, MITOCHONDRIAL"/>
    <property type="match status" value="1"/>
</dbReference>
<dbReference type="Proteomes" id="UP000321062">
    <property type="component" value="Chromosome"/>
</dbReference>
<dbReference type="SUPFAM" id="SSF144091">
    <property type="entry name" value="Rhomboid-like"/>
    <property type="match status" value="1"/>
</dbReference>
<feature type="region of interest" description="Disordered" evidence="7">
    <location>
        <begin position="1"/>
        <end position="36"/>
    </location>
</feature>
<dbReference type="GO" id="GO:0004252">
    <property type="term" value="F:serine-type endopeptidase activity"/>
    <property type="evidence" value="ECO:0007669"/>
    <property type="project" value="InterPro"/>
</dbReference>
<keyword evidence="3 8" id="KW-0812">Transmembrane</keyword>
<feature type="transmembrane region" description="Helical" evidence="8">
    <location>
        <begin position="240"/>
        <end position="259"/>
    </location>
</feature>
<gene>
    <name evidence="10" type="ORF">FNA67_19445</name>
</gene>
<evidence type="ECO:0000256" key="7">
    <source>
        <dbReference type="SAM" id="MobiDB-lite"/>
    </source>
</evidence>
<dbReference type="KEGG" id="yti:FNA67_19445"/>
<evidence type="ECO:0000259" key="9">
    <source>
        <dbReference type="Pfam" id="PF01694"/>
    </source>
</evidence>
<dbReference type="AlphaFoldDB" id="A0A5B9DSQ5"/>
<dbReference type="GO" id="GO:0006508">
    <property type="term" value="P:proteolysis"/>
    <property type="evidence" value="ECO:0007669"/>
    <property type="project" value="UniProtKB-KW"/>
</dbReference>
<feature type="transmembrane region" description="Helical" evidence="8">
    <location>
        <begin position="59"/>
        <end position="80"/>
    </location>
</feature>
<protein>
    <submittedName>
        <fullName evidence="10">Rhomboid family intramembrane serine protease</fullName>
    </submittedName>
</protein>
<organism evidence="10 11">
    <name type="scientific">Paradevosia tibetensis</name>
    <dbReference type="NCBI Taxonomy" id="1447062"/>
    <lineage>
        <taxon>Bacteria</taxon>
        <taxon>Pseudomonadati</taxon>
        <taxon>Pseudomonadota</taxon>
        <taxon>Alphaproteobacteria</taxon>
        <taxon>Hyphomicrobiales</taxon>
        <taxon>Devosiaceae</taxon>
        <taxon>Paradevosia</taxon>
    </lineage>
</organism>
<feature type="domain" description="Peptidase S54 rhomboid" evidence="9">
    <location>
        <begin position="113"/>
        <end position="261"/>
    </location>
</feature>